<dbReference type="EMBL" id="CM042054">
    <property type="protein sequence ID" value="KAI3706560.1"/>
    <property type="molecule type" value="Genomic_DNA"/>
</dbReference>
<gene>
    <name evidence="1" type="ORF">L6452_24386</name>
</gene>
<dbReference type="Proteomes" id="UP001055879">
    <property type="component" value="Linkage Group LG08"/>
</dbReference>
<protein>
    <submittedName>
        <fullName evidence="1">Uncharacterized protein</fullName>
    </submittedName>
</protein>
<proteinExistence type="predicted"/>
<reference evidence="2" key="1">
    <citation type="journal article" date="2022" name="Mol. Ecol. Resour.">
        <title>The genomes of chicory, endive, great burdock and yacon provide insights into Asteraceae palaeo-polyploidization history and plant inulin production.</title>
        <authorList>
            <person name="Fan W."/>
            <person name="Wang S."/>
            <person name="Wang H."/>
            <person name="Wang A."/>
            <person name="Jiang F."/>
            <person name="Liu H."/>
            <person name="Zhao H."/>
            <person name="Xu D."/>
            <person name="Zhang Y."/>
        </authorList>
    </citation>
    <scope>NUCLEOTIDE SEQUENCE [LARGE SCALE GENOMIC DNA]</scope>
    <source>
        <strain evidence="2">cv. Niubang</strain>
    </source>
</reference>
<evidence type="ECO:0000313" key="2">
    <source>
        <dbReference type="Proteomes" id="UP001055879"/>
    </source>
</evidence>
<sequence length="457" mass="50828">MAMEDGCSPSSPAHQNPTCTLLATSVSKMKQALVEFKKIGEDDPRRIVHSLKVALAITLASMIYYLQPFYNGMGDNGMWAILTVVVVFEYTVGATLSKGMNRDFATLLAGALGLGAESFASLFGPTAKPIVIGCLVFLLVACATFSRFSPEIKRRYDYGVLLFILTFSMVAVSGYRVDKIMKFAHQRLITIVFGGVTCIIVAICICPVWAGEDLHKLIVLNLEKLASFLERFGDEYYRTSEGDKSFLTAYKSVLNSKATEESLANFAWWEVGHGKFLFRHPWKQYLKIGVSTRQCAYNIEALNGHLDAIEVPSEFQKTIQEPLMKMSSEVGKALKELGLSMKLMMYPSASAIHIENCKKAVDELNITLQTSMIEKWDILETIPVIATISILFDVIKCVETISEAIEELSKQARFKKPKDITVDQNARHRGGAITPFDDGKRDWTSITVSNMPTNFAE</sequence>
<evidence type="ECO:0000313" key="1">
    <source>
        <dbReference type="EMBL" id="KAI3706560.1"/>
    </source>
</evidence>
<name>A0ACB9AAC5_ARCLA</name>
<accession>A0ACB9AAC5</accession>
<comment type="caution">
    <text evidence="1">The sequence shown here is derived from an EMBL/GenBank/DDBJ whole genome shotgun (WGS) entry which is preliminary data.</text>
</comment>
<reference evidence="1 2" key="2">
    <citation type="journal article" date="2022" name="Mol. Ecol. Resour.">
        <title>The genomes of chicory, endive, great burdock and yacon provide insights into Asteraceae paleo-polyploidization history and plant inulin production.</title>
        <authorList>
            <person name="Fan W."/>
            <person name="Wang S."/>
            <person name="Wang H."/>
            <person name="Wang A."/>
            <person name="Jiang F."/>
            <person name="Liu H."/>
            <person name="Zhao H."/>
            <person name="Xu D."/>
            <person name="Zhang Y."/>
        </authorList>
    </citation>
    <scope>NUCLEOTIDE SEQUENCE [LARGE SCALE GENOMIC DNA]</scope>
    <source>
        <strain evidence="2">cv. Niubang</strain>
    </source>
</reference>
<keyword evidence="2" id="KW-1185">Reference proteome</keyword>
<organism evidence="1 2">
    <name type="scientific">Arctium lappa</name>
    <name type="common">Greater burdock</name>
    <name type="synonym">Lappa major</name>
    <dbReference type="NCBI Taxonomy" id="4217"/>
    <lineage>
        <taxon>Eukaryota</taxon>
        <taxon>Viridiplantae</taxon>
        <taxon>Streptophyta</taxon>
        <taxon>Embryophyta</taxon>
        <taxon>Tracheophyta</taxon>
        <taxon>Spermatophyta</taxon>
        <taxon>Magnoliopsida</taxon>
        <taxon>eudicotyledons</taxon>
        <taxon>Gunneridae</taxon>
        <taxon>Pentapetalae</taxon>
        <taxon>asterids</taxon>
        <taxon>campanulids</taxon>
        <taxon>Asterales</taxon>
        <taxon>Asteraceae</taxon>
        <taxon>Carduoideae</taxon>
        <taxon>Cardueae</taxon>
        <taxon>Arctiinae</taxon>
        <taxon>Arctium</taxon>
    </lineage>
</organism>